<feature type="binding site" evidence="10">
    <location>
        <position position="368"/>
    </location>
    <ligand>
        <name>Ca(2+)</name>
        <dbReference type="ChEBI" id="CHEBI:29108"/>
        <label>5</label>
    </ligand>
</feature>
<keyword evidence="2" id="KW-0645">Protease</keyword>
<keyword evidence="6 10" id="KW-0862">Zinc</keyword>
<name>A0AAD4N3Q1_9BILA</name>
<dbReference type="InterPro" id="IPR000585">
    <property type="entry name" value="Hemopexin-like_dom"/>
</dbReference>
<dbReference type="GO" id="GO:0031012">
    <property type="term" value="C:extracellular matrix"/>
    <property type="evidence" value="ECO:0007669"/>
    <property type="project" value="InterPro"/>
</dbReference>
<accession>A0AAD4N3Q1</accession>
<dbReference type="Gene3D" id="2.110.10.10">
    <property type="entry name" value="Hemopexin-like domain"/>
    <property type="match status" value="1"/>
</dbReference>
<feature type="binding site" evidence="10">
    <location>
        <position position="192"/>
    </location>
    <ligand>
        <name>Zn(2+)</name>
        <dbReference type="ChEBI" id="CHEBI:29105"/>
        <label>1</label>
    </ligand>
</feature>
<feature type="binding site" evidence="10">
    <location>
        <position position="194"/>
    </location>
    <ligand>
        <name>Zn(2+)</name>
        <dbReference type="ChEBI" id="CHEBI:29105"/>
        <label>1</label>
    </ligand>
</feature>
<dbReference type="SUPFAM" id="SSF55486">
    <property type="entry name" value="Metalloproteases ('zincins'), catalytic domain"/>
    <property type="match status" value="1"/>
</dbReference>
<evidence type="ECO:0000259" key="14">
    <source>
        <dbReference type="SMART" id="SM00235"/>
    </source>
</evidence>
<dbReference type="InterPro" id="IPR036375">
    <property type="entry name" value="Hemopexin-like_dom_sf"/>
</dbReference>
<dbReference type="InterPro" id="IPR024079">
    <property type="entry name" value="MetalloPept_cat_dom_sf"/>
</dbReference>
<keyword evidence="13" id="KW-0732">Signal</keyword>
<feature type="binding site" evidence="10">
    <location>
        <position position="261"/>
    </location>
    <ligand>
        <name>Zn(2+)</name>
        <dbReference type="ChEBI" id="CHEBI:29105"/>
        <label>2</label>
        <note>catalytic</note>
    </ligand>
</feature>
<feature type="binding site" evidence="10">
    <location>
        <position position="200"/>
    </location>
    <ligand>
        <name>Ca(2+)</name>
        <dbReference type="ChEBI" id="CHEBI:29108"/>
        <label>3</label>
    </ligand>
</feature>
<feature type="active site" evidence="9">
    <location>
        <position position="244"/>
    </location>
</feature>
<feature type="region of interest" description="Disordered" evidence="12">
    <location>
        <begin position="24"/>
        <end position="57"/>
    </location>
</feature>
<comment type="cofactor">
    <cofactor evidence="10">
        <name>Ca(2+)</name>
        <dbReference type="ChEBI" id="CHEBI:29108"/>
    </cofactor>
    <text evidence="10">Can bind about 5 Ca(2+) ions per subunit.</text>
</comment>
<evidence type="ECO:0000256" key="8">
    <source>
        <dbReference type="ARBA" id="ARBA00023145"/>
    </source>
</evidence>
<evidence type="ECO:0000313" key="15">
    <source>
        <dbReference type="EMBL" id="KAI1716574.1"/>
    </source>
</evidence>
<keyword evidence="5" id="KW-0378">Hydrolase</keyword>
<keyword evidence="3 10" id="KW-0479">Metal-binding</keyword>
<dbReference type="PANTHER" id="PTHR10201:SF309">
    <property type="entry name" value="PEPTIDASE METALLOPEPTIDASE DOMAIN-CONTAINING PROTEIN"/>
    <property type="match status" value="1"/>
</dbReference>
<feature type="binding site" evidence="10">
    <location>
        <position position="207"/>
    </location>
    <ligand>
        <name>Zn(2+)</name>
        <dbReference type="ChEBI" id="CHEBI:29105"/>
        <label>1</label>
    </ligand>
</feature>
<dbReference type="InterPro" id="IPR001818">
    <property type="entry name" value="Pept_M10_metallopeptidase"/>
</dbReference>
<dbReference type="InterPro" id="IPR018487">
    <property type="entry name" value="Hemopexin-like_repeat"/>
</dbReference>
<dbReference type="GO" id="GO:0006508">
    <property type="term" value="P:proteolysis"/>
    <property type="evidence" value="ECO:0007669"/>
    <property type="project" value="UniProtKB-KW"/>
</dbReference>
<dbReference type="SMART" id="SM00235">
    <property type="entry name" value="ZnMc"/>
    <property type="match status" value="1"/>
</dbReference>
<protein>
    <submittedName>
        <fullName evidence="15">Matrixin domain-containing protein</fullName>
    </submittedName>
</protein>
<dbReference type="AlphaFoldDB" id="A0AAD4N3Q1"/>
<evidence type="ECO:0000256" key="2">
    <source>
        <dbReference type="ARBA" id="ARBA00022670"/>
    </source>
</evidence>
<feature type="binding site" evidence="10">
    <location>
        <position position="223"/>
    </location>
    <ligand>
        <name>Ca(2+)</name>
        <dbReference type="ChEBI" id="CHEBI:29108"/>
        <label>1</label>
    </ligand>
</feature>
<organism evidence="15 16">
    <name type="scientific">Ditylenchus destructor</name>
    <dbReference type="NCBI Taxonomy" id="166010"/>
    <lineage>
        <taxon>Eukaryota</taxon>
        <taxon>Metazoa</taxon>
        <taxon>Ecdysozoa</taxon>
        <taxon>Nematoda</taxon>
        <taxon>Chromadorea</taxon>
        <taxon>Rhabditida</taxon>
        <taxon>Tylenchina</taxon>
        <taxon>Tylenchomorpha</taxon>
        <taxon>Sphaerularioidea</taxon>
        <taxon>Anguinidae</taxon>
        <taxon>Anguininae</taxon>
        <taxon>Ditylenchus</taxon>
    </lineage>
</organism>
<dbReference type="SUPFAM" id="SSF50923">
    <property type="entry name" value="Hemopexin-like domain"/>
    <property type="match status" value="1"/>
</dbReference>
<dbReference type="CDD" id="cd00094">
    <property type="entry name" value="HX"/>
    <property type="match status" value="1"/>
</dbReference>
<dbReference type="GO" id="GO:0005615">
    <property type="term" value="C:extracellular space"/>
    <property type="evidence" value="ECO:0007669"/>
    <property type="project" value="TreeGrafter"/>
</dbReference>
<feature type="binding site" evidence="10">
    <location>
        <position position="214"/>
    </location>
    <ligand>
        <name>Ca(2+)</name>
        <dbReference type="ChEBI" id="CHEBI:29108"/>
        <label>2</label>
    </ligand>
</feature>
<feature type="domain" description="Peptidase metallopeptidase" evidence="14">
    <location>
        <begin position="129"/>
        <end position="288"/>
    </location>
</feature>
<feature type="binding site" evidence="10">
    <location>
        <position position="243"/>
    </location>
    <ligand>
        <name>Zn(2+)</name>
        <dbReference type="ChEBI" id="CHEBI:29105"/>
        <label>2</label>
        <note>catalytic</note>
    </ligand>
</feature>
<dbReference type="EMBL" id="JAKKPZ010000010">
    <property type="protein sequence ID" value="KAI1716574.1"/>
    <property type="molecule type" value="Genomic_DNA"/>
</dbReference>
<feature type="binding site" evidence="10">
    <location>
        <position position="366"/>
    </location>
    <ligand>
        <name>Ca(2+)</name>
        <dbReference type="ChEBI" id="CHEBI:29108"/>
        <label>4</label>
    </ligand>
</feature>
<feature type="binding site" evidence="10">
    <location>
        <position position="218"/>
    </location>
    <ligand>
        <name>Zn(2+)</name>
        <dbReference type="ChEBI" id="CHEBI:29105"/>
        <label>1</label>
    </ligand>
</feature>
<keyword evidence="16" id="KW-1185">Reference proteome</keyword>
<comment type="cofactor">
    <cofactor evidence="10">
        <name>Zn(2+)</name>
        <dbReference type="ChEBI" id="CHEBI:29105"/>
    </cofactor>
    <text evidence="10">Binds 2 Zn(2+) ions per subunit.</text>
</comment>
<dbReference type="GO" id="GO:0008270">
    <property type="term" value="F:zinc ion binding"/>
    <property type="evidence" value="ECO:0007669"/>
    <property type="project" value="InterPro"/>
</dbReference>
<evidence type="ECO:0000256" key="10">
    <source>
        <dbReference type="PIRSR" id="PIRSR621190-2"/>
    </source>
</evidence>
<feature type="compositionally biased region" description="Basic and acidic residues" evidence="12">
    <location>
        <begin position="34"/>
        <end position="49"/>
    </location>
</feature>
<dbReference type="InterPro" id="IPR021190">
    <property type="entry name" value="Pept_M10A"/>
</dbReference>
<dbReference type="Proteomes" id="UP001201812">
    <property type="component" value="Unassembled WGS sequence"/>
</dbReference>
<feature type="binding site" evidence="10">
    <location>
        <position position="320"/>
    </location>
    <ligand>
        <name>Ca(2+)</name>
        <dbReference type="ChEBI" id="CHEBI:29108"/>
        <label>4</label>
    </ligand>
</feature>
<dbReference type="GO" id="GO:0030574">
    <property type="term" value="P:collagen catabolic process"/>
    <property type="evidence" value="ECO:0007669"/>
    <property type="project" value="TreeGrafter"/>
</dbReference>
<dbReference type="SMART" id="SM00120">
    <property type="entry name" value="HX"/>
    <property type="match status" value="4"/>
</dbReference>
<dbReference type="PRINTS" id="PR00138">
    <property type="entry name" value="MATRIXIN"/>
</dbReference>
<keyword evidence="8" id="KW-0865">Zymogen</keyword>
<dbReference type="Pfam" id="PF00413">
    <property type="entry name" value="Peptidase_M10"/>
    <property type="match status" value="1"/>
</dbReference>
<feature type="repeat" description="Hemopexin" evidence="11">
    <location>
        <begin position="316"/>
        <end position="361"/>
    </location>
</feature>
<keyword evidence="7" id="KW-0482">Metalloprotease</keyword>
<sequence>MGVLFAVDTIFIVLFTLTESGTSMSAEAGTPYEQTRRSTERHGMHRNTEKNSPSFTTKQINGYWYDRRPIRGDRHADEFGNGSDMSYNLNICTDNRSLNSKNSIDKHKSQTTNLMVHERRRRHKRFVLEGSYWKERTIGYRIRRSGTSLPERSIRNVLMKAFQVWQESHLLRFVHRPRGPAHIEILFASGDHGDGEPFDGRGQTLAHAFFPRYGGQIHFDDEEKWTTTERRGKGLDLLTVAVHEIGHALGLKHSRNPQSIMAPIYQTTSDALHLHADDLEALEYIYGDHSRTSGEKILMENERKPSFKFAMRFCAQPKVDAMTVLLNGSAYAFIDDYFYNTEGRRFALAQPKRISEYWSGINGPVDAAVTTIGKGDTYIFKGDKYWVFDHNNTLYAGFPHKISAGLGSTLPSGVEKIDASFVWHFDGSTYMFSGDKYWQYSTDITTPGTKNRSFRHRKIPTRIDAAISLWPGEAYLVSNGDVFKLMRDKFHIASRYPRKLTRTLFNCGTISN</sequence>
<evidence type="ECO:0000256" key="12">
    <source>
        <dbReference type="SAM" id="MobiDB-lite"/>
    </source>
</evidence>
<evidence type="ECO:0000256" key="1">
    <source>
        <dbReference type="ARBA" id="ARBA00010370"/>
    </source>
</evidence>
<feature type="repeat" description="Hemopexin" evidence="11">
    <location>
        <begin position="362"/>
        <end position="409"/>
    </location>
</feature>
<feature type="binding site" evidence="10">
    <location>
        <position position="253"/>
    </location>
    <ligand>
        <name>Zn(2+)</name>
        <dbReference type="ChEBI" id="CHEBI:29105"/>
        <label>2</label>
        <note>catalytic</note>
    </ligand>
</feature>
<reference evidence="15" key="1">
    <citation type="submission" date="2022-01" db="EMBL/GenBank/DDBJ databases">
        <title>Genome Sequence Resource for Two Populations of Ditylenchus destructor, the Migratory Endoparasitic Phytonematode.</title>
        <authorList>
            <person name="Zhang H."/>
            <person name="Lin R."/>
            <person name="Xie B."/>
        </authorList>
    </citation>
    <scope>NUCLEOTIDE SEQUENCE</scope>
    <source>
        <strain evidence="15">BazhouSP</strain>
    </source>
</reference>
<feature type="binding site" evidence="10">
    <location>
        <position position="220"/>
    </location>
    <ligand>
        <name>Ca(2+)</name>
        <dbReference type="ChEBI" id="CHEBI:29108"/>
        <label>3</label>
    </ligand>
</feature>
<evidence type="ECO:0000256" key="6">
    <source>
        <dbReference type="ARBA" id="ARBA00022833"/>
    </source>
</evidence>
<comment type="caution">
    <text evidence="15">The sequence shown here is derived from an EMBL/GenBank/DDBJ whole genome shotgun (WGS) entry which is preliminary data.</text>
</comment>
<evidence type="ECO:0000256" key="9">
    <source>
        <dbReference type="PIRSR" id="PIRSR621190-1"/>
    </source>
</evidence>
<feature type="chain" id="PRO_5042223409" evidence="13">
    <location>
        <begin position="21"/>
        <end position="512"/>
    </location>
</feature>
<evidence type="ECO:0000256" key="4">
    <source>
        <dbReference type="ARBA" id="ARBA00022737"/>
    </source>
</evidence>
<dbReference type="PROSITE" id="PS51642">
    <property type="entry name" value="HEMOPEXIN_2"/>
    <property type="match status" value="3"/>
</dbReference>
<dbReference type="InterPro" id="IPR006026">
    <property type="entry name" value="Peptidase_Metallo"/>
</dbReference>
<keyword evidence="10" id="KW-0106">Calcium</keyword>
<evidence type="ECO:0000256" key="13">
    <source>
        <dbReference type="SAM" id="SignalP"/>
    </source>
</evidence>
<feature type="binding site" evidence="10">
    <location>
        <position position="247"/>
    </location>
    <ligand>
        <name>Zn(2+)</name>
        <dbReference type="ChEBI" id="CHEBI:29105"/>
        <label>2</label>
        <note>catalytic</note>
    </ligand>
</feature>
<keyword evidence="4" id="KW-0677">Repeat</keyword>
<evidence type="ECO:0000256" key="5">
    <source>
        <dbReference type="ARBA" id="ARBA00022801"/>
    </source>
</evidence>
<evidence type="ECO:0000313" key="16">
    <source>
        <dbReference type="Proteomes" id="UP001201812"/>
    </source>
</evidence>
<proteinExistence type="inferred from homology"/>
<dbReference type="CDD" id="cd04278">
    <property type="entry name" value="ZnMc_MMP"/>
    <property type="match status" value="1"/>
</dbReference>
<feature type="binding site" evidence="10">
    <location>
        <position position="223"/>
    </location>
    <ligand>
        <name>Ca(2+)</name>
        <dbReference type="ChEBI" id="CHEBI:29108"/>
        <label>3</label>
    </ligand>
</feature>
<feature type="repeat" description="Hemopexin" evidence="11">
    <location>
        <begin position="414"/>
        <end position="457"/>
    </location>
</feature>
<dbReference type="InterPro" id="IPR033739">
    <property type="entry name" value="M10A_MMP"/>
</dbReference>
<dbReference type="PANTHER" id="PTHR10201">
    <property type="entry name" value="MATRIX METALLOPROTEINASE"/>
    <property type="match status" value="1"/>
</dbReference>
<dbReference type="GO" id="GO:0004222">
    <property type="term" value="F:metalloendopeptidase activity"/>
    <property type="evidence" value="ECO:0007669"/>
    <property type="project" value="InterPro"/>
</dbReference>
<evidence type="ECO:0000256" key="3">
    <source>
        <dbReference type="ARBA" id="ARBA00022723"/>
    </source>
</evidence>
<evidence type="ECO:0000256" key="7">
    <source>
        <dbReference type="ARBA" id="ARBA00023049"/>
    </source>
</evidence>
<feature type="binding site" evidence="10">
    <location>
        <position position="199"/>
    </location>
    <ligand>
        <name>Ca(2+)</name>
        <dbReference type="ChEBI" id="CHEBI:29108"/>
        <label>3</label>
    </ligand>
</feature>
<dbReference type="Gene3D" id="3.40.390.10">
    <property type="entry name" value="Collagenase (Catalytic Domain)"/>
    <property type="match status" value="1"/>
</dbReference>
<dbReference type="Pfam" id="PF00045">
    <property type="entry name" value="Hemopexin"/>
    <property type="match status" value="1"/>
</dbReference>
<dbReference type="GO" id="GO:0030198">
    <property type="term" value="P:extracellular matrix organization"/>
    <property type="evidence" value="ECO:0007669"/>
    <property type="project" value="TreeGrafter"/>
</dbReference>
<feature type="binding site" evidence="10">
    <location>
        <position position="221"/>
    </location>
    <ligand>
        <name>Ca(2+)</name>
        <dbReference type="ChEBI" id="CHEBI:29108"/>
        <label>1</label>
    </ligand>
</feature>
<gene>
    <name evidence="15" type="ORF">DdX_07637</name>
</gene>
<comment type="similarity">
    <text evidence="1">Belongs to the peptidase M10A family.</text>
</comment>
<feature type="signal peptide" evidence="13">
    <location>
        <begin position="1"/>
        <end position="20"/>
    </location>
</feature>
<evidence type="ECO:0000256" key="11">
    <source>
        <dbReference type="PROSITE-ProRule" id="PRU01011"/>
    </source>
</evidence>